<feature type="compositionally biased region" description="Polar residues" evidence="1">
    <location>
        <begin position="25"/>
        <end position="36"/>
    </location>
</feature>
<evidence type="ECO:0000256" key="1">
    <source>
        <dbReference type="SAM" id="MobiDB-lite"/>
    </source>
</evidence>
<dbReference type="RefSeq" id="WP_056079308.1">
    <property type="nucleotide sequence ID" value="NZ_JACYFS010000001.1"/>
</dbReference>
<dbReference type="PROSITE" id="PS51257">
    <property type="entry name" value="PROKAR_LIPOPROTEIN"/>
    <property type="match status" value="1"/>
</dbReference>
<evidence type="ECO:0000313" key="3">
    <source>
        <dbReference type="Proteomes" id="UP000637299"/>
    </source>
</evidence>
<evidence type="ECO:0008006" key="4">
    <source>
        <dbReference type="Google" id="ProtNLM"/>
    </source>
</evidence>
<keyword evidence="3" id="KW-1185">Reference proteome</keyword>
<dbReference type="EMBL" id="JACYFS010000001">
    <property type="protein sequence ID" value="MBD8081362.1"/>
    <property type="molecule type" value="Genomic_DNA"/>
</dbReference>
<sequence length="69" mass="7466">MKKYFLVAAIAAFTLSCKEKKEVENNTTNMSDSTATDPMAAPVNPMPQDTGNMTADSASTSNMRKDSMK</sequence>
<dbReference type="Proteomes" id="UP000637299">
    <property type="component" value="Unassembled WGS sequence"/>
</dbReference>
<name>A0ABR8Z7T9_9FLAO</name>
<evidence type="ECO:0000313" key="2">
    <source>
        <dbReference type="EMBL" id="MBD8081362.1"/>
    </source>
</evidence>
<feature type="region of interest" description="Disordered" evidence="1">
    <location>
        <begin position="20"/>
        <end position="69"/>
    </location>
</feature>
<proteinExistence type="predicted"/>
<comment type="caution">
    <text evidence="2">The sequence shown here is derived from an EMBL/GenBank/DDBJ whole genome shotgun (WGS) entry which is preliminary data.</text>
</comment>
<reference evidence="2 3" key="1">
    <citation type="submission" date="2020-09" db="EMBL/GenBank/DDBJ databases">
        <title>Genome seq and assembly of Chryseobacterium sp.</title>
        <authorList>
            <person name="Chhetri G."/>
        </authorList>
    </citation>
    <scope>NUCLEOTIDE SEQUENCE [LARGE SCALE GENOMIC DNA]</scope>
    <source>
        <strain evidence="2 3">GCR10</strain>
    </source>
</reference>
<gene>
    <name evidence="2" type="ORF">IC610_02875</name>
</gene>
<protein>
    <recommendedName>
        <fullName evidence="4">Cytochrome C551</fullName>
    </recommendedName>
</protein>
<organism evidence="2 3">
    <name type="scientific">Chryseobacterium caseinilyticum</name>
    <dbReference type="NCBI Taxonomy" id="2771428"/>
    <lineage>
        <taxon>Bacteria</taxon>
        <taxon>Pseudomonadati</taxon>
        <taxon>Bacteroidota</taxon>
        <taxon>Flavobacteriia</taxon>
        <taxon>Flavobacteriales</taxon>
        <taxon>Weeksellaceae</taxon>
        <taxon>Chryseobacterium group</taxon>
        <taxon>Chryseobacterium</taxon>
    </lineage>
</organism>
<accession>A0ABR8Z7T9</accession>
<feature type="compositionally biased region" description="Polar residues" evidence="1">
    <location>
        <begin position="47"/>
        <end position="62"/>
    </location>
</feature>